<evidence type="ECO:0000313" key="2">
    <source>
        <dbReference type="Proteomes" id="UP001055811"/>
    </source>
</evidence>
<dbReference type="EMBL" id="CM042009">
    <property type="protein sequence ID" value="KAI3789304.1"/>
    <property type="molecule type" value="Genomic_DNA"/>
</dbReference>
<evidence type="ECO:0000313" key="1">
    <source>
        <dbReference type="EMBL" id="KAI3789304.1"/>
    </source>
</evidence>
<reference evidence="1 2" key="2">
    <citation type="journal article" date="2022" name="Mol. Ecol. Resour.">
        <title>The genomes of chicory, endive, great burdock and yacon provide insights into Asteraceae paleo-polyploidization history and plant inulin production.</title>
        <authorList>
            <person name="Fan W."/>
            <person name="Wang S."/>
            <person name="Wang H."/>
            <person name="Wang A."/>
            <person name="Jiang F."/>
            <person name="Liu H."/>
            <person name="Zhao H."/>
            <person name="Xu D."/>
            <person name="Zhang Y."/>
        </authorList>
    </citation>
    <scope>NUCLEOTIDE SEQUENCE [LARGE SCALE GENOMIC DNA]</scope>
    <source>
        <strain evidence="2">cv. Punajuju</strain>
        <tissue evidence="1">Leaves</tissue>
    </source>
</reference>
<comment type="caution">
    <text evidence="1">The sequence shown here is derived from an EMBL/GenBank/DDBJ whole genome shotgun (WGS) entry which is preliminary data.</text>
</comment>
<name>A0ACB9H0T6_CICIN</name>
<gene>
    <name evidence="1" type="ORF">L2E82_02097</name>
</gene>
<organism evidence="1 2">
    <name type="scientific">Cichorium intybus</name>
    <name type="common">Chicory</name>
    <dbReference type="NCBI Taxonomy" id="13427"/>
    <lineage>
        <taxon>Eukaryota</taxon>
        <taxon>Viridiplantae</taxon>
        <taxon>Streptophyta</taxon>
        <taxon>Embryophyta</taxon>
        <taxon>Tracheophyta</taxon>
        <taxon>Spermatophyta</taxon>
        <taxon>Magnoliopsida</taxon>
        <taxon>eudicotyledons</taxon>
        <taxon>Gunneridae</taxon>
        <taxon>Pentapetalae</taxon>
        <taxon>asterids</taxon>
        <taxon>campanulids</taxon>
        <taxon>Asterales</taxon>
        <taxon>Asteraceae</taxon>
        <taxon>Cichorioideae</taxon>
        <taxon>Cichorieae</taxon>
        <taxon>Cichoriinae</taxon>
        <taxon>Cichorium</taxon>
    </lineage>
</organism>
<sequence length="160" mass="17558">MTGVPVALTEELILRDSTEADEIGSSQHRVTETRNCNVKGDRVDEETRLKLGHWESLVPSSPKPRVSGGKDTRCEEGAQLEAGYLSIEPGIHGGRAEVEKKKKRPDLVLLDETGGIALVTLFVHPSTVEMLDAAVEDVIEHGNWLIPLQFYQHPLVPGCI</sequence>
<protein>
    <submittedName>
        <fullName evidence="1">Uncharacterized protein</fullName>
    </submittedName>
</protein>
<accession>A0ACB9H0T6</accession>
<proteinExistence type="predicted"/>
<reference evidence="2" key="1">
    <citation type="journal article" date="2022" name="Mol. Ecol. Resour.">
        <title>The genomes of chicory, endive, great burdock and yacon provide insights into Asteraceae palaeo-polyploidization history and plant inulin production.</title>
        <authorList>
            <person name="Fan W."/>
            <person name="Wang S."/>
            <person name="Wang H."/>
            <person name="Wang A."/>
            <person name="Jiang F."/>
            <person name="Liu H."/>
            <person name="Zhao H."/>
            <person name="Xu D."/>
            <person name="Zhang Y."/>
        </authorList>
    </citation>
    <scope>NUCLEOTIDE SEQUENCE [LARGE SCALE GENOMIC DNA]</scope>
    <source>
        <strain evidence="2">cv. Punajuju</strain>
    </source>
</reference>
<keyword evidence="2" id="KW-1185">Reference proteome</keyword>
<dbReference type="Proteomes" id="UP001055811">
    <property type="component" value="Linkage Group LG01"/>
</dbReference>